<comment type="caution">
    <text evidence="1">The sequence shown here is derived from an EMBL/GenBank/DDBJ whole genome shotgun (WGS) entry which is preliminary data.</text>
</comment>
<evidence type="ECO:0000313" key="1">
    <source>
        <dbReference type="EMBL" id="MPC82621.1"/>
    </source>
</evidence>
<gene>
    <name evidence="1" type="ORF">E2C01_077296</name>
</gene>
<organism evidence="1 2">
    <name type="scientific">Portunus trituberculatus</name>
    <name type="common">Swimming crab</name>
    <name type="synonym">Neptunus trituberculatus</name>
    <dbReference type="NCBI Taxonomy" id="210409"/>
    <lineage>
        <taxon>Eukaryota</taxon>
        <taxon>Metazoa</taxon>
        <taxon>Ecdysozoa</taxon>
        <taxon>Arthropoda</taxon>
        <taxon>Crustacea</taxon>
        <taxon>Multicrustacea</taxon>
        <taxon>Malacostraca</taxon>
        <taxon>Eumalacostraca</taxon>
        <taxon>Eucarida</taxon>
        <taxon>Decapoda</taxon>
        <taxon>Pleocyemata</taxon>
        <taxon>Brachyura</taxon>
        <taxon>Eubrachyura</taxon>
        <taxon>Portunoidea</taxon>
        <taxon>Portunidae</taxon>
        <taxon>Portuninae</taxon>
        <taxon>Portunus</taxon>
    </lineage>
</organism>
<accession>A0A5B7IB33</accession>
<dbReference type="EMBL" id="VSRR010060298">
    <property type="protein sequence ID" value="MPC82621.1"/>
    <property type="molecule type" value="Genomic_DNA"/>
</dbReference>
<sequence>MTTRLFPQWAALVPLSSFGRVSAFPRRPRVVLARYTQVIGNGVLEKGAEEKGSARADRGALKGLGLPSAEQRRATAPRQALATLSKQVTGAALVFCENLK</sequence>
<evidence type="ECO:0000313" key="2">
    <source>
        <dbReference type="Proteomes" id="UP000324222"/>
    </source>
</evidence>
<keyword evidence="2" id="KW-1185">Reference proteome</keyword>
<dbReference type="AlphaFoldDB" id="A0A5B7IB33"/>
<protein>
    <submittedName>
        <fullName evidence="1">Uncharacterized protein</fullName>
    </submittedName>
</protein>
<dbReference type="Proteomes" id="UP000324222">
    <property type="component" value="Unassembled WGS sequence"/>
</dbReference>
<proteinExistence type="predicted"/>
<name>A0A5B7IB33_PORTR</name>
<reference evidence="1 2" key="1">
    <citation type="submission" date="2019-05" db="EMBL/GenBank/DDBJ databases">
        <title>Another draft genome of Portunus trituberculatus and its Hox gene families provides insights of decapod evolution.</title>
        <authorList>
            <person name="Jeong J.-H."/>
            <person name="Song I."/>
            <person name="Kim S."/>
            <person name="Choi T."/>
            <person name="Kim D."/>
            <person name="Ryu S."/>
            <person name="Kim W."/>
        </authorList>
    </citation>
    <scope>NUCLEOTIDE SEQUENCE [LARGE SCALE GENOMIC DNA]</scope>
    <source>
        <tissue evidence="1">Muscle</tissue>
    </source>
</reference>